<evidence type="ECO:0000256" key="1">
    <source>
        <dbReference type="ARBA" id="ARBA00023157"/>
    </source>
</evidence>
<evidence type="ECO:0000313" key="4">
    <source>
        <dbReference type="EMBL" id="GFR86895.1"/>
    </source>
</evidence>
<dbReference type="AlphaFoldDB" id="A0AAV4GPT6"/>
<feature type="transmembrane region" description="Helical" evidence="2">
    <location>
        <begin position="124"/>
        <end position="157"/>
    </location>
</feature>
<organism evidence="4 5">
    <name type="scientific">Elysia marginata</name>
    <dbReference type="NCBI Taxonomy" id="1093978"/>
    <lineage>
        <taxon>Eukaryota</taxon>
        <taxon>Metazoa</taxon>
        <taxon>Spiralia</taxon>
        <taxon>Lophotrochozoa</taxon>
        <taxon>Mollusca</taxon>
        <taxon>Gastropoda</taxon>
        <taxon>Heterobranchia</taxon>
        <taxon>Euthyneura</taxon>
        <taxon>Panpulmonata</taxon>
        <taxon>Sacoglossa</taxon>
        <taxon>Placobranchoidea</taxon>
        <taxon>Plakobranchidae</taxon>
        <taxon>Elysia</taxon>
    </lineage>
</organism>
<accession>A0AAV4GPT6</accession>
<protein>
    <submittedName>
        <fullName evidence="4">Tubulointerstitial nephritis antigen-like</fullName>
    </submittedName>
</protein>
<keyword evidence="2" id="KW-0812">Transmembrane</keyword>
<reference evidence="4 5" key="1">
    <citation type="journal article" date="2021" name="Elife">
        <title>Chloroplast acquisition without the gene transfer in kleptoplastic sea slugs, Plakobranchus ocellatus.</title>
        <authorList>
            <person name="Maeda T."/>
            <person name="Takahashi S."/>
            <person name="Yoshida T."/>
            <person name="Shimamura S."/>
            <person name="Takaki Y."/>
            <person name="Nagai Y."/>
            <person name="Toyoda A."/>
            <person name="Suzuki Y."/>
            <person name="Arimoto A."/>
            <person name="Ishii H."/>
            <person name="Satoh N."/>
            <person name="Nishiyama T."/>
            <person name="Hasebe M."/>
            <person name="Maruyama T."/>
            <person name="Minagawa J."/>
            <person name="Obokata J."/>
            <person name="Shigenobu S."/>
        </authorList>
    </citation>
    <scope>NUCLEOTIDE SEQUENCE [LARGE SCALE GENOMIC DNA]</scope>
</reference>
<proteinExistence type="predicted"/>
<keyword evidence="1" id="KW-1015">Disulfide bond</keyword>
<dbReference type="EMBL" id="BMAT01012138">
    <property type="protein sequence ID" value="GFR86895.1"/>
    <property type="molecule type" value="Genomic_DNA"/>
</dbReference>
<dbReference type="PROSITE" id="PS00524">
    <property type="entry name" value="SMB_1"/>
    <property type="match status" value="1"/>
</dbReference>
<gene>
    <name evidence="4" type="ORF">ElyMa_006064300</name>
</gene>
<name>A0AAV4GPT6_9GAST</name>
<sequence length="158" mass="17139">MRSDLASSETPRPRSTMLTRRHYRGIQVLLVLACCCLHTSNAFYVEWGPDLEGPWCATRPAGEDCCTGRDDECGVPILGTVCYCDVFCNDTAYDCCPDYFPHCHGYVEPTTTPRPTTLPPPRAVVALVVIVVVVAVVVVVVVVIVTVVVAVVVLVVVT</sequence>
<dbReference type="PROSITE" id="PS50958">
    <property type="entry name" value="SMB_2"/>
    <property type="match status" value="1"/>
</dbReference>
<keyword evidence="2" id="KW-0472">Membrane</keyword>
<keyword evidence="5" id="KW-1185">Reference proteome</keyword>
<feature type="domain" description="SMB" evidence="3">
    <location>
        <begin position="62"/>
        <end position="110"/>
    </location>
</feature>
<evidence type="ECO:0000256" key="2">
    <source>
        <dbReference type="SAM" id="Phobius"/>
    </source>
</evidence>
<evidence type="ECO:0000259" key="3">
    <source>
        <dbReference type="PROSITE" id="PS50958"/>
    </source>
</evidence>
<dbReference type="Proteomes" id="UP000762676">
    <property type="component" value="Unassembled WGS sequence"/>
</dbReference>
<evidence type="ECO:0000313" key="5">
    <source>
        <dbReference type="Proteomes" id="UP000762676"/>
    </source>
</evidence>
<keyword evidence="2" id="KW-1133">Transmembrane helix</keyword>
<dbReference type="InterPro" id="IPR001212">
    <property type="entry name" value="Somatomedin_B_dom"/>
</dbReference>
<comment type="caution">
    <text evidence="4">The sequence shown here is derived from an EMBL/GenBank/DDBJ whole genome shotgun (WGS) entry which is preliminary data.</text>
</comment>